<dbReference type="CDD" id="cd09876">
    <property type="entry name" value="PIN_Nob1-like"/>
    <property type="match status" value="1"/>
</dbReference>
<dbReference type="InterPro" id="IPR004314">
    <property type="entry name" value="Neprosin"/>
</dbReference>
<feature type="domain" description="Neprosin PEP catalytic" evidence="1">
    <location>
        <begin position="818"/>
        <end position="1072"/>
    </location>
</feature>
<comment type="caution">
    <text evidence="2">The sequence shown here is derived from an EMBL/GenBank/DDBJ whole genome shotgun (WGS) entry which is preliminary data.</text>
</comment>
<name>A0ABQ7XX81_BRANA</name>
<organism evidence="2 3">
    <name type="scientific">Brassica napus</name>
    <name type="common">Rape</name>
    <dbReference type="NCBI Taxonomy" id="3708"/>
    <lineage>
        <taxon>Eukaryota</taxon>
        <taxon>Viridiplantae</taxon>
        <taxon>Streptophyta</taxon>
        <taxon>Embryophyta</taxon>
        <taxon>Tracheophyta</taxon>
        <taxon>Spermatophyta</taxon>
        <taxon>Magnoliopsida</taxon>
        <taxon>eudicotyledons</taxon>
        <taxon>Gunneridae</taxon>
        <taxon>Pentapetalae</taxon>
        <taxon>rosids</taxon>
        <taxon>malvids</taxon>
        <taxon>Brassicales</taxon>
        <taxon>Brassicaceae</taxon>
        <taxon>Brassiceae</taxon>
        <taxon>Brassica</taxon>
    </lineage>
</organism>
<dbReference type="InterPro" id="IPR053168">
    <property type="entry name" value="Glutamic_endopeptidase"/>
</dbReference>
<dbReference type="InterPro" id="IPR033411">
    <property type="entry name" value="Ribonuclease_PIN"/>
</dbReference>
<dbReference type="PANTHER" id="PTHR31589">
    <property type="entry name" value="PROTEIN, PUTATIVE (DUF239)-RELATED-RELATED"/>
    <property type="match status" value="1"/>
</dbReference>
<reference evidence="2 3" key="1">
    <citation type="submission" date="2021-05" db="EMBL/GenBank/DDBJ databases">
        <title>Genome Assembly of Synthetic Allotetraploid Brassica napus Reveals Homoeologous Exchanges between Subgenomes.</title>
        <authorList>
            <person name="Davis J.T."/>
        </authorList>
    </citation>
    <scope>NUCLEOTIDE SEQUENCE [LARGE SCALE GENOMIC DNA]</scope>
    <source>
        <strain evidence="3">cv. Da-Ae</strain>
        <tissue evidence="2">Seedling</tissue>
    </source>
</reference>
<dbReference type="EMBL" id="JAGKQM010000019">
    <property type="protein sequence ID" value="KAH0860544.1"/>
    <property type="molecule type" value="Genomic_DNA"/>
</dbReference>
<dbReference type="Pfam" id="PF03080">
    <property type="entry name" value="Neprosin"/>
    <property type="match status" value="1"/>
</dbReference>
<keyword evidence="3" id="KW-1185">Reference proteome</keyword>
<dbReference type="PANTHER" id="PTHR31589:SF110">
    <property type="entry name" value="PROTEIN, PUTATIVE (DUF239)-RELATED"/>
    <property type="match status" value="1"/>
</dbReference>
<evidence type="ECO:0000313" key="3">
    <source>
        <dbReference type="Proteomes" id="UP000824890"/>
    </source>
</evidence>
<gene>
    <name evidence="2" type="ORF">HID58_088805</name>
</gene>
<sequence length="1118" mass="125213">MVGGWIVGFLGGFVFESEGVVFWPIDLVVGMGRGGVEEVDAEEDWIVTGGFEEAELVWRGEECLGGSTLKSEGLKELAIVVPDLRRSSLRSNGGRGSGEGREINEGSIVRRVKGVGRTVSWRFTEVAAGITSLFRKPGEESDDEDPLKRDDELKEIVDEYFGKESELGEGEKFLSYYFLKPMCKEEDGKTKTQVIDEAEIELFEKNEDLVFGMDGNCKSTKGISMAVVDAYAVMNEQSVTDLAENFVTVPEVLSEIRDAQHRLKFISFTIETMEPSPESLSRFIKFAKAIGDLHTLSDVDLKLIALTHTFEAEVHGIKNLRDVPPPIQIVRVKRLPEKELPGLGFHVANLEEREALGNGTEEKSNTTAKILLLQDTNMNIIPSENCYEASSVASHTVDEEEEGGRRQKRYPPKKTEVKLEGNMVVEGLYTSQGENDEEDGGKWRHAVSSSTHKYLFRRRTKWEHYNALAEQEIQKDQKADKAGYFTQDTNDQMSNDSKGKCSEKNDEELSSILKDMRLEEDSLKALQEGTEETNFSNGENDIEVEAEGIDVANVANTVRGFSFRFGVATKIIEACADNEQIQLFVGNMGFSGVSISMLRKKKISTGQCVCLIDDYGNRTMRPCLSSGVKILADELIKADFTGFKWLVLRYAVLNLEVIKVAIGFAKQEVTHVSAVNYTKQHRQVSSLRAERIQKHLNKINKPSVFTIQSPDGDIIDCVPKRKQPALDHPLLKHHKIQKAPTRMPQMMEKERSVDVEEAANVLESAWQMWHVNGTRCPKGTVPIRRNTMNDVLRAKSLFDFGKKRRSIDLDRRTEKPDALGTSGHEHAIAYTETSSEIYGAKATINVWDPKIEEVNEFSLSQIWILSGSFVGPDLNSIEAGWQVSPELYGDNRPRLFTYWTSDSYQATGCYNLLCSGFIQTNNKIAIGAAISPLSTFKGNQFDITILIWKDPKRGNWWMGLGDNTLVGYWPAELFTHLADHATTVEWGGEVVNTRSSGRHTTTQMGSGHFPDEGFGKASYFRNLEIVDSDNSLVPVHDVKILAENTECYDIKSSYSNEWGTYFYYGGPGFNPSHMHSERPHDAFPLSTPIKDLLMILQSRHHASPSFVDTDDDDSAESD</sequence>
<accession>A0ABQ7XX81</accession>
<dbReference type="PROSITE" id="PS52045">
    <property type="entry name" value="NEPROSIN_PEP_CD"/>
    <property type="match status" value="1"/>
</dbReference>
<dbReference type="Gene3D" id="3.40.50.1010">
    <property type="entry name" value="5'-nuclease"/>
    <property type="match status" value="1"/>
</dbReference>
<dbReference type="Gene3D" id="3.40.1190.20">
    <property type="match status" value="1"/>
</dbReference>
<dbReference type="SUPFAM" id="SSF53613">
    <property type="entry name" value="Ribokinase-like"/>
    <property type="match status" value="1"/>
</dbReference>
<protein>
    <recommendedName>
        <fullName evidence="1">Neprosin PEP catalytic domain-containing protein</fullName>
    </recommendedName>
</protein>
<dbReference type="InterPro" id="IPR025521">
    <property type="entry name" value="Neprosin_propep"/>
</dbReference>
<dbReference type="Gene3D" id="3.90.1320.10">
    <property type="entry name" value="Outer-capsid protein sigma 3, large lobe"/>
    <property type="match status" value="1"/>
</dbReference>
<dbReference type="Proteomes" id="UP000824890">
    <property type="component" value="Unassembled WGS sequence"/>
</dbReference>
<dbReference type="Pfam" id="PF17146">
    <property type="entry name" value="PIN_6"/>
    <property type="match status" value="1"/>
</dbReference>
<evidence type="ECO:0000313" key="2">
    <source>
        <dbReference type="EMBL" id="KAH0860544.1"/>
    </source>
</evidence>
<proteinExistence type="predicted"/>
<dbReference type="InterPro" id="IPR029056">
    <property type="entry name" value="Ribokinase-like"/>
</dbReference>
<evidence type="ECO:0000259" key="1">
    <source>
        <dbReference type="PROSITE" id="PS52045"/>
    </source>
</evidence>
<dbReference type="Pfam" id="PF14365">
    <property type="entry name" value="Neprosin_AP"/>
    <property type="match status" value="1"/>
</dbReference>